<dbReference type="Pfam" id="PF08007">
    <property type="entry name" value="JmjC_2"/>
    <property type="match status" value="1"/>
</dbReference>
<keyword evidence="3" id="KW-1185">Reference proteome</keyword>
<gene>
    <name evidence="2" type="ORF">NWE73_15095</name>
</gene>
<organism evidence="2 3">
    <name type="scientific">Bdellovibrio svalbardensis</name>
    <dbReference type="NCBI Taxonomy" id="2972972"/>
    <lineage>
        <taxon>Bacteria</taxon>
        <taxon>Pseudomonadati</taxon>
        <taxon>Bdellovibrionota</taxon>
        <taxon>Bdellovibrionia</taxon>
        <taxon>Bdellovibrionales</taxon>
        <taxon>Pseudobdellovibrionaceae</taxon>
        <taxon>Bdellovibrio</taxon>
    </lineage>
</organism>
<dbReference type="Gene3D" id="2.60.120.650">
    <property type="entry name" value="Cupin"/>
    <property type="match status" value="1"/>
</dbReference>
<dbReference type="InterPro" id="IPR003347">
    <property type="entry name" value="JmjC_dom"/>
</dbReference>
<dbReference type="SUPFAM" id="SSF51197">
    <property type="entry name" value="Clavaminate synthase-like"/>
    <property type="match status" value="1"/>
</dbReference>
<dbReference type="GO" id="GO:0032259">
    <property type="term" value="P:methylation"/>
    <property type="evidence" value="ECO:0007669"/>
    <property type="project" value="UniProtKB-KW"/>
</dbReference>
<reference evidence="2" key="1">
    <citation type="submission" date="2022-08" db="EMBL/GenBank/DDBJ databases">
        <title>Novel Bdellovibrio Species Isolated from Svalbard: Designation Bdellovibrio svalbardensis.</title>
        <authorList>
            <person name="Mitchell R.J."/>
            <person name="Choi S.Y."/>
        </authorList>
    </citation>
    <scope>NUCLEOTIDE SEQUENCE</scope>
    <source>
        <strain evidence="2">PAP01</strain>
    </source>
</reference>
<evidence type="ECO:0000313" key="2">
    <source>
        <dbReference type="EMBL" id="MDG0817706.1"/>
    </source>
</evidence>
<evidence type="ECO:0000259" key="1">
    <source>
        <dbReference type="PROSITE" id="PS51184"/>
    </source>
</evidence>
<protein>
    <submittedName>
        <fullName evidence="2">RNA methylase</fullName>
    </submittedName>
</protein>
<keyword evidence="2" id="KW-0808">Transferase</keyword>
<keyword evidence="2" id="KW-0489">Methyltransferase</keyword>
<name>A0ABT6DLE3_9BACT</name>
<comment type="caution">
    <text evidence="2">The sequence shown here is derived from an EMBL/GenBank/DDBJ whole genome shotgun (WGS) entry which is preliminary data.</text>
</comment>
<evidence type="ECO:0000313" key="3">
    <source>
        <dbReference type="Proteomes" id="UP001152321"/>
    </source>
</evidence>
<dbReference type="RefSeq" id="WP_277579178.1">
    <property type="nucleotide sequence ID" value="NZ_JANRMI010000004.1"/>
</dbReference>
<feature type="domain" description="JmjC" evidence="1">
    <location>
        <begin position="125"/>
        <end position="262"/>
    </location>
</feature>
<dbReference type="EMBL" id="JANRMI010000004">
    <property type="protein sequence ID" value="MDG0817706.1"/>
    <property type="molecule type" value="Genomic_DNA"/>
</dbReference>
<dbReference type="PROSITE" id="PS51184">
    <property type="entry name" value="JMJC"/>
    <property type="match status" value="1"/>
</dbReference>
<dbReference type="GO" id="GO:0008168">
    <property type="term" value="F:methyltransferase activity"/>
    <property type="evidence" value="ECO:0007669"/>
    <property type="project" value="UniProtKB-KW"/>
</dbReference>
<proteinExistence type="predicted"/>
<dbReference type="Proteomes" id="UP001152321">
    <property type="component" value="Unassembled WGS sequence"/>
</dbReference>
<accession>A0ABT6DLE3</accession>
<sequence>MAQKSSPAPLPPGPSKPALLDQKFWRHFAKNIWEKKPLLLKNVKSGLLEMGDAEIFDLLVLYSDRCRKLNNPEGFKFYIHGFKAEEEDVLQVLPVKKDKSLLGYHARMKALFSDYCLVCDELLKVNLKKQDLLTEFTDELYRHVGFPNRFSEMGLYLGNYRKTPFGVHVDSCGVFSFPVVGLKRFRLWTPDFVKKNPGLDRAFKYDKYKKNSQLLEVGPGDMTYWPSSAWHIAESDGSFSATWSLGVWVDQPHKEMFAQPLNDLLGSKLGSAGATVTTPFKSLHGATGEVTELPEAYLKSIDSLKNLTALELQETFLKSWMKHISLQGFKTIPRVDFKLSAKSRIQLRSDRSLILWQQALTSKDKFFFSFGGVLVESSKSSGLLKLVKALNAGEFCSVNSFLKGESLKRDLGSLQALADAGAFA</sequence>